<dbReference type="GO" id="GO:0003755">
    <property type="term" value="F:peptidyl-prolyl cis-trans isomerase activity"/>
    <property type="evidence" value="ECO:0007669"/>
    <property type="project" value="UniProtKB-UniRule"/>
</dbReference>
<reference evidence="6 7" key="1">
    <citation type="submission" date="2013-10" db="EMBL/GenBank/DDBJ databases">
        <title>Salinisphaera orenii MK-B5 Genome Sequencing.</title>
        <authorList>
            <person name="Lai Q."/>
            <person name="Li C."/>
            <person name="Shao Z."/>
        </authorList>
    </citation>
    <scope>NUCLEOTIDE SEQUENCE [LARGE SCALE GENOMIC DNA]</scope>
    <source>
        <strain evidence="6 7">MK-B5</strain>
    </source>
</reference>
<dbReference type="CDD" id="cd01920">
    <property type="entry name" value="cyclophilin_EcCYP_like"/>
    <property type="match status" value="1"/>
</dbReference>
<accession>A0A423PPC3</accession>
<dbReference type="PROSITE" id="PS00170">
    <property type="entry name" value="CSA_PPIASE_1"/>
    <property type="match status" value="1"/>
</dbReference>
<dbReference type="InterPro" id="IPR029000">
    <property type="entry name" value="Cyclophilin-like_dom_sf"/>
</dbReference>
<dbReference type="Pfam" id="PF00160">
    <property type="entry name" value="Pro_isomerase"/>
    <property type="match status" value="1"/>
</dbReference>
<dbReference type="PRINTS" id="PR00153">
    <property type="entry name" value="CSAPPISMRASE"/>
</dbReference>
<comment type="function">
    <text evidence="4">PPIases accelerate the folding of proteins. It catalyzes the cis-trans isomerization of proline imidic peptide bonds in oligopeptides.</text>
</comment>
<feature type="signal peptide" evidence="4">
    <location>
        <begin position="1"/>
        <end position="26"/>
    </location>
</feature>
<sequence length="202" mass="21815">MHHRLRPLALILFAAVTVAAPSAVLADDTASPSENKEDPMVVMHTNRGDIEIAVHEDKAPVTAANFLKYVRDGFYDGTIFHRVIPGFVIQGGGFTKDYDRKKTRDPIENESDNGLDNDRATLSMARTNDPASATSQFFINLSDNAPLNAGRDRAGYAVFAEVTSGMEVVDEIADVPTGSAGPFRQDAPQQPVVIESAEIVAD</sequence>
<organism evidence="6 7">
    <name type="scientific">Salinisphaera orenii MK-B5</name>
    <dbReference type="NCBI Taxonomy" id="856730"/>
    <lineage>
        <taxon>Bacteria</taxon>
        <taxon>Pseudomonadati</taxon>
        <taxon>Pseudomonadota</taxon>
        <taxon>Gammaproteobacteria</taxon>
        <taxon>Salinisphaerales</taxon>
        <taxon>Salinisphaeraceae</taxon>
        <taxon>Salinisphaera</taxon>
    </lineage>
</organism>
<evidence type="ECO:0000313" key="7">
    <source>
        <dbReference type="Proteomes" id="UP000283993"/>
    </source>
</evidence>
<dbReference type="InterPro" id="IPR002130">
    <property type="entry name" value="Cyclophilin-type_PPIase_dom"/>
</dbReference>
<dbReference type="InterPro" id="IPR020892">
    <property type="entry name" value="Cyclophilin-type_PPIase_CS"/>
</dbReference>
<keyword evidence="2 4" id="KW-0697">Rotamase</keyword>
<evidence type="ECO:0000313" key="6">
    <source>
        <dbReference type="EMBL" id="ROO27402.1"/>
    </source>
</evidence>
<protein>
    <recommendedName>
        <fullName evidence="4">Peptidyl-prolyl cis-trans isomerase</fullName>
        <shortName evidence="4">PPIase</shortName>
        <ecNumber evidence="4">5.2.1.8</ecNumber>
    </recommendedName>
</protein>
<name>A0A423PPC3_9GAMM</name>
<keyword evidence="3 4" id="KW-0413">Isomerase</keyword>
<dbReference type="Gene3D" id="2.40.100.10">
    <property type="entry name" value="Cyclophilin-like"/>
    <property type="match status" value="1"/>
</dbReference>
<dbReference type="Proteomes" id="UP000283993">
    <property type="component" value="Unassembled WGS sequence"/>
</dbReference>
<keyword evidence="4" id="KW-0732">Signal</keyword>
<evidence type="ECO:0000259" key="5">
    <source>
        <dbReference type="PROSITE" id="PS50072"/>
    </source>
</evidence>
<feature type="chain" id="PRO_5018810733" description="Peptidyl-prolyl cis-trans isomerase" evidence="4">
    <location>
        <begin position="27"/>
        <end position="202"/>
    </location>
</feature>
<feature type="domain" description="PPIase cyclophilin-type" evidence="5">
    <location>
        <begin position="40"/>
        <end position="199"/>
    </location>
</feature>
<comment type="similarity">
    <text evidence="1 4">Belongs to the cyclophilin-type PPIase family.</text>
</comment>
<comment type="caution">
    <text evidence="6">The sequence shown here is derived from an EMBL/GenBank/DDBJ whole genome shotgun (WGS) entry which is preliminary data.</text>
</comment>
<proteinExistence type="inferred from homology"/>
<evidence type="ECO:0000256" key="2">
    <source>
        <dbReference type="ARBA" id="ARBA00023110"/>
    </source>
</evidence>
<dbReference type="EMBL" id="AYKH01000013">
    <property type="protein sequence ID" value="ROO27402.1"/>
    <property type="molecule type" value="Genomic_DNA"/>
</dbReference>
<evidence type="ECO:0000256" key="4">
    <source>
        <dbReference type="RuleBase" id="RU363019"/>
    </source>
</evidence>
<dbReference type="GO" id="GO:0006457">
    <property type="term" value="P:protein folding"/>
    <property type="evidence" value="ECO:0007669"/>
    <property type="project" value="InterPro"/>
</dbReference>
<dbReference type="EC" id="5.2.1.8" evidence="4"/>
<comment type="catalytic activity">
    <reaction evidence="4">
        <text>[protein]-peptidylproline (omega=180) = [protein]-peptidylproline (omega=0)</text>
        <dbReference type="Rhea" id="RHEA:16237"/>
        <dbReference type="Rhea" id="RHEA-COMP:10747"/>
        <dbReference type="Rhea" id="RHEA-COMP:10748"/>
        <dbReference type="ChEBI" id="CHEBI:83833"/>
        <dbReference type="ChEBI" id="CHEBI:83834"/>
        <dbReference type="EC" id="5.2.1.8"/>
    </reaction>
</comment>
<evidence type="ECO:0000256" key="3">
    <source>
        <dbReference type="ARBA" id="ARBA00023235"/>
    </source>
</evidence>
<keyword evidence="7" id="KW-1185">Reference proteome</keyword>
<evidence type="ECO:0000256" key="1">
    <source>
        <dbReference type="ARBA" id="ARBA00007365"/>
    </source>
</evidence>
<dbReference type="InterPro" id="IPR044665">
    <property type="entry name" value="E_coli_cyclophilin_A-like"/>
</dbReference>
<gene>
    <name evidence="6" type="ORF">SAOR_08640</name>
</gene>
<dbReference type="PANTHER" id="PTHR43246">
    <property type="entry name" value="PEPTIDYL-PROLYL CIS-TRANS ISOMERASE CYP38, CHLOROPLASTIC"/>
    <property type="match status" value="1"/>
</dbReference>
<dbReference type="RefSeq" id="WP_123631070.1">
    <property type="nucleotide sequence ID" value="NZ_AYKH01000013.1"/>
</dbReference>
<dbReference type="AlphaFoldDB" id="A0A423PPC3"/>
<dbReference type="PROSITE" id="PS50072">
    <property type="entry name" value="CSA_PPIASE_2"/>
    <property type="match status" value="1"/>
</dbReference>
<dbReference type="SUPFAM" id="SSF50891">
    <property type="entry name" value="Cyclophilin-like"/>
    <property type="match status" value="1"/>
</dbReference>